<proteinExistence type="predicted"/>
<evidence type="ECO:0000313" key="2">
    <source>
        <dbReference type="EMBL" id="MBP2047087.1"/>
    </source>
</evidence>
<reference evidence="2 3" key="1">
    <citation type="submission" date="2021-03" db="EMBL/GenBank/DDBJ databases">
        <title>Genomic Encyclopedia of Type Strains, Phase IV (KMG-IV): sequencing the most valuable type-strain genomes for metagenomic binning, comparative biology and taxonomic classification.</title>
        <authorList>
            <person name="Goeker M."/>
        </authorList>
    </citation>
    <scope>NUCLEOTIDE SEQUENCE [LARGE SCALE GENOMIC DNA]</scope>
    <source>
        <strain evidence="2 3">DSM 40499</strain>
    </source>
</reference>
<dbReference type="Proteomes" id="UP001519309">
    <property type="component" value="Unassembled WGS sequence"/>
</dbReference>
<dbReference type="EMBL" id="JAGGLP010000001">
    <property type="protein sequence ID" value="MBP2047087.1"/>
    <property type="molecule type" value="Genomic_DNA"/>
</dbReference>
<gene>
    <name evidence="2" type="ORF">J2Z21_000009</name>
</gene>
<dbReference type="RefSeq" id="WP_079146989.1">
    <property type="nucleotide sequence ID" value="NZ_CP016279.1"/>
</dbReference>
<feature type="transmembrane region" description="Helical" evidence="1">
    <location>
        <begin position="30"/>
        <end position="50"/>
    </location>
</feature>
<comment type="caution">
    <text evidence="2">The sequence shown here is derived from an EMBL/GenBank/DDBJ whole genome shotgun (WGS) entry which is preliminary data.</text>
</comment>
<organism evidence="2 3">
    <name type="scientific">Streptomyces griseochromogenes</name>
    <dbReference type="NCBI Taxonomy" id="68214"/>
    <lineage>
        <taxon>Bacteria</taxon>
        <taxon>Bacillati</taxon>
        <taxon>Actinomycetota</taxon>
        <taxon>Actinomycetes</taxon>
        <taxon>Kitasatosporales</taxon>
        <taxon>Streptomycetaceae</taxon>
        <taxon>Streptomyces</taxon>
    </lineage>
</organism>
<feature type="transmembrane region" description="Helical" evidence="1">
    <location>
        <begin position="92"/>
        <end position="117"/>
    </location>
</feature>
<accession>A0ABS4LIG5</accession>
<name>A0ABS4LIG5_9ACTN</name>
<sequence length="146" mass="15214">MGTAYHITAGASHPDHPRTQHALGTVKRLVAVYGALSTGVFMALAFLAVTDRTVTSFMWGRSFGLLASAAVIYWLTVVASKGARWAYLRVRVLSSLMPIVIVAVDMVPGICPAWFAGIQAACALPLAAAAVIGNGSALRAAFPKGS</sequence>
<evidence type="ECO:0000256" key="1">
    <source>
        <dbReference type="SAM" id="Phobius"/>
    </source>
</evidence>
<evidence type="ECO:0000313" key="3">
    <source>
        <dbReference type="Proteomes" id="UP001519309"/>
    </source>
</evidence>
<keyword evidence="1" id="KW-0812">Transmembrane</keyword>
<keyword evidence="1" id="KW-0472">Membrane</keyword>
<feature type="transmembrane region" description="Helical" evidence="1">
    <location>
        <begin position="123"/>
        <end position="142"/>
    </location>
</feature>
<protein>
    <submittedName>
        <fullName evidence="2">Apolipoprotein N-acyltransferase</fullName>
    </submittedName>
</protein>
<feature type="transmembrane region" description="Helical" evidence="1">
    <location>
        <begin position="62"/>
        <end position="80"/>
    </location>
</feature>
<keyword evidence="3" id="KW-1185">Reference proteome</keyword>
<keyword evidence="1" id="KW-1133">Transmembrane helix</keyword>